<sequence length="66" mass="7652">MANQYTKVQLQIKIEKPEDISAVHQQFTKAYFSIIKKHIPKNKIFIEEVINRMPQGCAVKNRVPLG</sequence>
<proteinExistence type="predicted"/>
<evidence type="ECO:0000313" key="1">
    <source>
        <dbReference type="EMBL" id="MBP2021132.1"/>
    </source>
</evidence>
<reference evidence="1 2" key="1">
    <citation type="submission" date="2021-03" db="EMBL/GenBank/DDBJ databases">
        <title>Genomic Encyclopedia of Type Strains, Phase IV (KMG-IV): sequencing the most valuable type-strain genomes for metagenomic binning, comparative biology and taxonomic classification.</title>
        <authorList>
            <person name="Goeker M."/>
        </authorList>
    </citation>
    <scope>NUCLEOTIDE SEQUENCE [LARGE SCALE GENOMIC DNA]</scope>
    <source>
        <strain evidence="1 2">DSM 28650</strain>
    </source>
</reference>
<dbReference type="RefSeq" id="WP_021282406.1">
    <property type="nucleotide sequence ID" value="NZ_JAGGLL010000005.1"/>
</dbReference>
<dbReference type="EMBL" id="JAGGLL010000005">
    <property type="protein sequence ID" value="MBP2021132.1"/>
    <property type="molecule type" value="Genomic_DNA"/>
</dbReference>
<keyword evidence="2" id="KW-1185">Reference proteome</keyword>
<comment type="caution">
    <text evidence="1">The sequence shown here is derived from an EMBL/GenBank/DDBJ whole genome shotgun (WGS) entry which is preliminary data.</text>
</comment>
<accession>A0ABS4K020</accession>
<dbReference type="Proteomes" id="UP001519308">
    <property type="component" value="Unassembled WGS sequence"/>
</dbReference>
<gene>
    <name evidence="1" type="ORF">J2Z44_000919</name>
</gene>
<evidence type="ECO:0000313" key="2">
    <source>
        <dbReference type="Proteomes" id="UP001519308"/>
    </source>
</evidence>
<name>A0ABS4K020_9CLOT</name>
<organism evidence="1 2">
    <name type="scientific">Clostridium punense</name>
    <dbReference type="NCBI Taxonomy" id="1054297"/>
    <lineage>
        <taxon>Bacteria</taxon>
        <taxon>Bacillati</taxon>
        <taxon>Bacillota</taxon>
        <taxon>Clostridia</taxon>
        <taxon>Eubacteriales</taxon>
        <taxon>Clostridiaceae</taxon>
        <taxon>Clostridium</taxon>
    </lineage>
</organism>
<protein>
    <submittedName>
        <fullName evidence="1">N-acetylmannosamine-6-phosphate epimerase</fullName>
    </submittedName>
</protein>